<evidence type="ECO:0000313" key="14">
    <source>
        <dbReference type="Proteomes" id="UP001205890"/>
    </source>
</evidence>
<keyword evidence="7 9" id="KW-1133">Transmembrane helix</keyword>
<evidence type="ECO:0000259" key="11">
    <source>
        <dbReference type="Pfam" id="PF25994"/>
    </source>
</evidence>
<dbReference type="Proteomes" id="UP001205890">
    <property type="component" value="Unassembled WGS sequence"/>
</dbReference>
<dbReference type="PANTHER" id="PTHR30386">
    <property type="entry name" value="MEMBRANE FUSION SUBUNIT OF EMRAB-TOLC MULTIDRUG EFFLUX PUMP"/>
    <property type="match status" value="1"/>
</dbReference>
<evidence type="ECO:0000259" key="12">
    <source>
        <dbReference type="Pfam" id="PF26002"/>
    </source>
</evidence>
<comment type="subcellular location">
    <subcellularLocation>
        <location evidence="1 9">Cell inner membrane</location>
        <topology evidence="1 9">Single-pass membrane protein</topology>
    </subcellularLocation>
</comment>
<dbReference type="PANTHER" id="PTHR30386:SF26">
    <property type="entry name" value="TRANSPORT PROTEIN COMB"/>
    <property type="match status" value="1"/>
</dbReference>
<keyword evidence="5 9" id="KW-0997">Cell inner membrane</keyword>
<evidence type="ECO:0000256" key="8">
    <source>
        <dbReference type="ARBA" id="ARBA00023136"/>
    </source>
</evidence>
<dbReference type="Pfam" id="PF26002">
    <property type="entry name" value="Beta-barrel_AprE"/>
    <property type="match status" value="1"/>
</dbReference>
<feature type="transmembrane region" description="Helical" evidence="9">
    <location>
        <begin position="26"/>
        <end position="44"/>
    </location>
</feature>
<dbReference type="InterPro" id="IPR058982">
    <property type="entry name" value="Beta-barrel_AprE"/>
</dbReference>
<feature type="coiled-coil region" evidence="10">
    <location>
        <begin position="169"/>
        <end position="203"/>
    </location>
</feature>
<dbReference type="EMBL" id="JANCLU010000018">
    <property type="protein sequence ID" value="MCP8940191.1"/>
    <property type="molecule type" value="Genomic_DNA"/>
</dbReference>
<evidence type="ECO:0000256" key="10">
    <source>
        <dbReference type="SAM" id="Coils"/>
    </source>
</evidence>
<keyword evidence="3 9" id="KW-0813">Transport</keyword>
<evidence type="ECO:0000256" key="1">
    <source>
        <dbReference type="ARBA" id="ARBA00004377"/>
    </source>
</evidence>
<evidence type="ECO:0000256" key="7">
    <source>
        <dbReference type="ARBA" id="ARBA00022989"/>
    </source>
</evidence>
<evidence type="ECO:0000256" key="3">
    <source>
        <dbReference type="ARBA" id="ARBA00022448"/>
    </source>
</evidence>
<dbReference type="Gene3D" id="2.40.30.170">
    <property type="match status" value="1"/>
</dbReference>
<gene>
    <name evidence="13" type="ORF">NK718_16825</name>
</gene>
<dbReference type="NCBIfam" id="TIGR01843">
    <property type="entry name" value="type_I_hlyD"/>
    <property type="match status" value="1"/>
</dbReference>
<protein>
    <recommendedName>
        <fullName evidence="9">Membrane fusion protein (MFP) family protein</fullName>
    </recommendedName>
</protein>
<dbReference type="InterPro" id="IPR010129">
    <property type="entry name" value="T1SS_HlyD"/>
</dbReference>
<evidence type="ECO:0000256" key="6">
    <source>
        <dbReference type="ARBA" id="ARBA00022692"/>
    </source>
</evidence>
<organism evidence="13 14">
    <name type="scientific">Alsobacter ponti</name>
    <dbReference type="NCBI Taxonomy" id="2962936"/>
    <lineage>
        <taxon>Bacteria</taxon>
        <taxon>Pseudomonadati</taxon>
        <taxon>Pseudomonadota</taxon>
        <taxon>Alphaproteobacteria</taxon>
        <taxon>Hyphomicrobiales</taxon>
        <taxon>Alsobacteraceae</taxon>
        <taxon>Alsobacter</taxon>
    </lineage>
</organism>
<feature type="domain" description="AprE-like long alpha-helical hairpin" evidence="11">
    <location>
        <begin position="99"/>
        <end position="284"/>
    </location>
</feature>
<keyword evidence="6 9" id="KW-0812">Transmembrane</keyword>
<dbReference type="RefSeq" id="WP_254744637.1">
    <property type="nucleotide sequence ID" value="NZ_JANCLU010000018.1"/>
</dbReference>
<dbReference type="Gene3D" id="2.40.50.100">
    <property type="match status" value="1"/>
</dbReference>
<evidence type="ECO:0000256" key="4">
    <source>
        <dbReference type="ARBA" id="ARBA00022475"/>
    </source>
</evidence>
<dbReference type="InterPro" id="IPR058781">
    <property type="entry name" value="HH_AprE-like"/>
</dbReference>
<evidence type="ECO:0000313" key="13">
    <source>
        <dbReference type="EMBL" id="MCP8940191.1"/>
    </source>
</evidence>
<evidence type="ECO:0000256" key="2">
    <source>
        <dbReference type="ARBA" id="ARBA00009477"/>
    </source>
</evidence>
<evidence type="ECO:0000256" key="5">
    <source>
        <dbReference type="ARBA" id="ARBA00022519"/>
    </source>
</evidence>
<dbReference type="Pfam" id="PF25994">
    <property type="entry name" value="HH_AprE"/>
    <property type="match status" value="1"/>
</dbReference>
<keyword evidence="14" id="KW-1185">Reference proteome</keyword>
<name>A0ABT1LGW1_9HYPH</name>
<dbReference type="PRINTS" id="PR01490">
    <property type="entry name" value="RTXTOXIND"/>
</dbReference>
<proteinExistence type="inferred from homology"/>
<comment type="caution">
    <text evidence="13">The sequence shown here is derived from an EMBL/GenBank/DDBJ whole genome shotgun (WGS) entry which is preliminary data.</text>
</comment>
<reference evidence="13 14" key="1">
    <citation type="submission" date="2022-07" db="EMBL/GenBank/DDBJ databases">
        <authorList>
            <person name="Li W.-J."/>
            <person name="Deng Q.-Q."/>
        </authorList>
    </citation>
    <scope>NUCLEOTIDE SEQUENCE [LARGE SCALE GENOMIC DNA]</scope>
    <source>
        <strain evidence="13 14">SYSU M60028</strain>
    </source>
</reference>
<keyword evidence="8 9" id="KW-0472">Membrane</keyword>
<sequence>MLKKPNESAITIPSLSAGIARRASAAMIYTIAASLAAFLVWAAWTDLDKVTHGAGRVVPQMQNQVVQHLEGGIVSEILVKEGDRVQRGEPLMRIDNSFARSELAQASIELKAKYIRLARLEAESKGLQRPEWPATYIKDLPGIAERETALFETRQKTMHAQEQILDDQLRQKELELSEFRSRLINTQAERELVQKRVANLRRLAALGAVSQNELLDNERTLQQMDARMSDLGHDIPRTDSALNEIRNRRAEAALRFRGDADKERADTEVQIAKLNESISAMQDRRIRSEVVAPMTGVINKLFVNTIGGVVKSGEPLAQLVPFDSSVAVEARLSPTDRAQVWPGLPAIVKVSAYDFSIYGGLPGKVVEISPDVLQDEKGQPYFRVRLEADATAFGPDKPVVPGMLAEINIISGHQTVLSALLRPVRRVQEMALR</sequence>
<dbReference type="SUPFAM" id="SSF111369">
    <property type="entry name" value="HlyD-like secretion proteins"/>
    <property type="match status" value="1"/>
</dbReference>
<evidence type="ECO:0000256" key="9">
    <source>
        <dbReference type="RuleBase" id="RU365093"/>
    </source>
</evidence>
<keyword evidence="4 9" id="KW-1003">Cell membrane</keyword>
<comment type="similarity">
    <text evidence="2 9">Belongs to the membrane fusion protein (MFP) (TC 8.A.1) family.</text>
</comment>
<feature type="domain" description="AprE-like beta-barrel" evidence="12">
    <location>
        <begin position="327"/>
        <end position="411"/>
    </location>
</feature>
<accession>A0ABT1LGW1</accession>
<keyword evidence="10" id="KW-0175">Coiled coil</keyword>
<dbReference type="InterPro" id="IPR050739">
    <property type="entry name" value="MFP"/>
</dbReference>